<dbReference type="Pfam" id="PF00725">
    <property type="entry name" value="3HCDH"/>
    <property type="match status" value="2"/>
</dbReference>
<dbReference type="InterPro" id="IPR008927">
    <property type="entry name" value="6-PGluconate_DH-like_C_sf"/>
</dbReference>
<keyword evidence="8" id="KW-0443">Lipid metabolism</keyword>
<dbReference type="InterPro" id="IPR036291">
    <property type="entry name" value="NAD(P)-bd_dom_sf"/>
</dbReference>
<dbReference type="Proteomes" id="UP001597237">
    <property type="component" value="Unassembled WGS sequence"/>
</dbReference>
<dbReference type="Gene3D" id="3.40.50.720">
    <property type="entry name" value="NAD(P)-binding Rossmann-like Domain"/>
    <property type="match status" value="1"/>
</dbReference>
<keyword evidence="11" id="KW-0456">Lyase</keyword>
<dbReference type="Gene3D" id="1.10.1040.50">
    <property type="match status" value="1"/>
</dbReference>
<feature type="domain" description="3-hydroxyacyl-CoA dehydrogenase C-terminal" evidence="15">
    <location>
        <begin position="476"/>
        <end position="570"/>
    </location>
</feature>
<evidence type="ECO:0000256" key="1">
    <source>
        <dbReference type="ARBA" id="ARBA00004275"/>
    </source>
</evidence>
<evidence type="ECO:0000256" key="14">
    <source>
        <dbReference type="RuleBase" id="RU003707"/>
    </source>
</evidence>
<dbReference type="InterPro" id="IPR001753">
    <property type="entry name" value="Enoyl-CoA_hydra/iso"/>
</dbReference>
<comment type="catalytic activity">
    <reaction evidence="13">
        <text>a (3S)-3-hydroxyacyl-CoA + NAD(+) = a 3-oxoacyl-CoA + NADH + H(+)</text>
        <dbReference type="Rhea" id="RHEA:22432"/>
        <dbReference type="ChEBI" id="CHEBI:15378"/>
        <dbReference type="ChEBI" id="CHEBI:57318"/>
        <dbReference type="ChEBI" id="CHEBI:57540"/>
        <dbReference type="ChEBI" id="CHEBI:57945"/>
        <dbReference type="ChEBI" id="CHEBI:90726"/>
        <dbReference type="EC" id="1.1.1.35"/>
    </reaction>
</comment>
<keyword evidence="9" id="KW-0576">Peroxisome</keyword>
<evidence type="ECO:0000313" key="18">
    <source>
        <dbReference type="Proteomes" id="UP001597237"/>
    </source>
</evidence>
<accession>A0ABW4MXI5</accession>
<comment type="caution">
    <text evidence="17">The sequence shown here is derived from an EMBL/GenBank/DDBJ whole genome shotgun (WGS) entry which is preliminary data.</text>
</comment>
<dbReference type="PROSITE" id="PS00166">
    <property type="entry name" value="ENOYL_COA_HYDRATASE"/>
    <property type="match status" value="1"/>
</dbReference>
<dbReference type="SUPFAM" id="SSF51735">
    <property type="entry name" value="NAD(P)-binding Rossmann-fold domains"/>
    <property type="match status" value="1"/>
</dbReference>
<sequence>MAEAVRYEGRGEVGVILIDRPPVNAIDVAVRRGIQTALDQALADPAVKVVLLACEGRTFLSGADLNELGGAIEAPGYYETFDALEASTKPVVAVLHGTALGGGLECALACHYRAAVADARMGMPEITLGIVPGAGGTQRLPRLIGARPALEMMIAGAPVDAAKAKAMGLIDEIVEGAPLQGGLDYARRLAAQGAPVRRTGERTVDAAGFSEAEVADYLKSQARALKGRTTQEKTIAAIRAAIELPLADGLKREDELSQASLKDRESEALRHVFFAEREVGKIPGLPAMEPAPIRKAAVVGAGTMGGGIAMALANAGVPTALIEVSQEALDRGLKQVRENYEVTVSRGRMTPQELEQRMGLIRGATSQDAAADADVVIEAVFEDMDLKKKVLAGIDAVAPPHAILGSNTSTLSITELAKATRRPEQVVGLHFFSPAHVMRLLEIVRGEQTSSQTLVTSLEVARKLKKTGVVSGDAFGFIGNKMMQDGYFREAEQLLLEGASPEQIDAVMERFGFAMGPNKVNDMAGIDVGTKVREELYKRESRPDPYFVVSDALTAQGKLGQKTGEGVYLYKAGDRTAYPNPATTALIRELAQARQIPQRTIDDAEIEERCILPLINVGAQLLDDGIAYRAKDIDVVWTSGYGFPRHLGGPMFYADTLGLKHVLERVAHYHETLGHYWTPAPLLVRLAGEGGTFTQFDQHRG</sequence>
<evidence type="ECO:0000256" key="6">
    <source>
        <dbReference type="ARBA" id="ARBA00023002"/>
    </source>
</evidence>
<organism evidence="17 18">
    <name type="scientific">Phenylobacterium terrae</name>
    <dbReference type="NCBI Taxonomy" id="2665495"/>
    <lineage>
        <taxon>Bacteria</taxon>
        <taxon>Pseudomonadati</taxon>
        <taxon>Pseudomonadota</taxon>
        <taxon>Alphaproteobacteria</taxon>
        <taxon>Caulobacterales</taxon>
        <taxon>Caulobacteraceae</taxon>
        <taxon>Phenylobacterium</taxon>
    </lineage>
</organism>
<evidence type="ECO:0000256" key="8">
    <source>
        <dbReference type="ARBA" id="ARBA00023098"/>
    </source>
</evidence>
<feature type="domain" description="3-hydroxyacyl-CoA dehydrogenase C-terminal" evidence="15">
    <location>
        <begin position="608"/>
        <end position="689"/>
    </location>
</feature>
<evidence type="ECO:0000313" key="17">
    <source>
        <dbReference type="EMBL" id="MFD1781884.1"/>
    </source>
</evidence>
<proteinExistence type="inferred from homology"/>
<name>A0ABW4MXI5_9CAUL</name>
<dbReference type="EMBL" id="JBHUEY010000001">
    <property type="protein sequence ID" value="MFD1781884.1"/>
    <property type="molecule type" value="Genomic_DNA"/>
</dbReference>
<keyword evidence="5" id="KW-0442">Lipid degradation</keyword>
<evidence type="ECO:0000259" key="15">
    <source>
        <dbReference type="Pfam" id="PF00725"/>
    </source>
</evidence>
<dbReference type="InterPro" id="IPR006176">
    <property type="entry name" value="3-OHacyl-CoA_DH_NAD-bd"/>
</dbReference>
<dbReference type="InterPro" id="IPR006108">
    <property type="entry name" value="3HC_DH_C"/>
</dbReference>
<evidence type="ECO:0000256" key="13">
    <source>
        <dbReference type="ARBA" id="ARBA00049556"/>
    </source>
</evidence>
<gene>
    <name evidence="17" type="ORF">ACFSC0_00625</name>
</gene>
<keyword evidence="12" id="KW-0511">Multifunctional enzyme</keyword>
<dbReference type="SUPFAM" id="SSF52096">
    <property type="entry name" value="ClpP/crotonase"/>
    <property type="match status" value="1"/>
</dbReference>
<keyword evidence="10" id="KW-0413">Isomerase</keyword>
<evidence type="ECO:0000256" key="7">
    <source>
        <dbReference type="ARBA" id="ARBA00023027"/>
    </source>
</evidence>
<evidence type="ECO:0000256" key="10">
    <source>
        <dbReference type="ARBA" id="ARBA00023235"/>
    </source>
</evidence>
<dbReference type="Pfam" id="PF02737">
    <property type="entry name" value="3HCDH_N"/>
    <property type="match status" value="1"/>
</dbReference>
<protein>
    <submittedName>
        <fullName evidence="17">3-hydroxyacyl-CoA dehydrogenase NAD-binding domain-containing protein</fullName>
    </submittedName>
</protein>
<reference evidence="18" key="1">
    <citation type="journal article" date="2019" name="Int. J. Syst. Evol. Microbiol.">
        <title>The Global Catalogue of Microorganisms (GCM) 10K type strain sequencing project: providing services to taxonomists for standard genome sequencing and annotation.</title>
        <authorList>
            <consortium name="The Broad Institute Genomics Platform"/>
            <consortium name="The Broad Institute Genome Sequencing Center for Infectious Disease"/>
            <person name="Wu L."/>
            <person name="Ma J."/>
        </authorList>
    </citation>
    <scope>NUCLEOTIDE SEQUENCE [LARGE SCALE GENOMIC DNA]</scope>
    <source>
        <strain evidence="18">DFY28</strain>
    </source>
</reference>
<comment type="similarity">
    <text evidence="3">In the N-terminal section; belongs to the enoyl-CoA hydratase/isomerase family.</text>
</comment>
<dbReference type="Pfam" id="PF00378">
    <property type="entry name" value="ECH_1"/>
    <property type="match status" value="1"/>
</dbReference>
<evidence type="ECO:0000259" key="16">
    <source>
        <dbReference type="Pfam" id="PF02737"/>
    </source>
</evidence>
<dbReference type="InterPro" id="IPR018376">
    <property type="entry name" value="Enoyl-CoA_hyd/isom_CS"/>
</dbReference>
<keyword evidence="18" id="KW-1185">Reference proteome</keyword>
<keyword evidence="6" id="KW-0560">Oxidoreductase</keyword>
<evidence type="ECO:0000256" key="11">
    <source>
        <dbReference type="ARBA" id="ARBA00023239"/>
    </source>
</evidence>
<keyword evidence="7" id="KW-0520">NAD</keyword>
<comment type="subcellular location">
    <subcellularLocation>
        <location evidence="1">Peroxisome</location>
    </subcellularLocation>
</comment>
<evidence type="ECO:0000256" key="2">
    <source>
        <dbReference type="ARBA" id="ARBA00005005"/>
    </source>
</evidence>
<dbReference type="Gene3D" id="3.90.226.10">
    <property type="entry name" value="2-enoyl-CoA Hydratase, Chain A, domain 1"/>
    <property type="match status" value="1"/>
</dbReference>
<dbReference type="CDD" id="cd06558">
    <property type="entry name" value="crotonase-like"/>
    <property type="match status" value="1"/>
</dbReference>
<evidence type="ECO:0000256" key="9">
    <source>
        <dbReference type="ARBA" id="ARBA00023140"/>
    </source>
</evidence>
<comment type="similarity">
    <text evidence="14">Belongs to the enoyl-CoA hydratase/isomerase family.</text>
</comment>
<evidence type="ECO:0000256" key="3">
    <source>
        <dbReference type="ARBA" id="ARBA00008750"/>
    </source>
</evidence>
<comment type="pathway">
    <text evidence="2">Lipid metabolism; fatty acid beta-oxidation.</text>
</comment>
<dbReference type="InterPro" id="IPR029045">
    <property type="entry name" value="ClpP/crotonase-like_dom_sf"/>
</dbReference>
<dbReference type="SUPFAM" id="SSF48179">
    <property type="entry name" value="6-phosphogluconate dehydrogenase C-terminal domain-like"/>
    <property type="match status" value="2"/>
</dbReference>
<dbReference type="RefSeq" id="WP_377281283.1">
    <property type="nucleotide sequence ID" value="NZ_JBHRSI010000003.1"/>
</dbReference>
<feature type="domain" description="3-hydroxyacyl-CoA dehydrogenase NAD binding" evidence="16">
    <location>
        <begin position="295"/>
        <end position="473"/>
    </location>
</feature>
<evidence type="ECO:0000256" key="4">
    <source>
        <dbReference type="ARBA" id="ARBA00022832"/>
    </source>
</evidence>
<keyword evidence="4" id="KW-0276">Fatty acid metabolism</keyword>
<evidence type="ECO:0000256" key="12">
    <source>
        <dbReference type="ARBA" id="ARBA00023268"/>
    </source>
</evidence>
<dbReference type="PANTHER" id="PTHR23309">
    <property type="entry name" value="3-HYDROXYACYL-COA DEHYROGENASE"/>
    <property type="match status" value="1"/>
</dbReference>
<evidence type="ECO:0000256" key="5">
    <source>
        <dbReference type="ARBA" id="ARBA00022963"/>
    </source>
</evidence>